<comment type="caution">
    <text evidence="1">The sequence shown here is derived from an EMBL/GenBank/DDBJ whole genome shotgun (WGS) entry which is preliminary data.</text>
</comment>
<gene>
    <name evidence="1" type="ORF">C4K46_09125</name>
</gene>
<organism evidence="1 2">
    <name type="scientific">Streptococcus oricebi</name>
    <dbReference type="NCBI Taxonomy" id="1547447"/>
    <lineage>
        <taxon>Bacteria</taxon>
        <taxon>Bacillati</taxon>
        <taxon>Bacillota</taxon>
        <taxon>Bacilli</taxon>
        <taxon>Lactobacillales</taxon>
        <taxon>Streptococcaceae</taxon>
        <taxon>Streptococcus</taxon>
    </lineage>
</organism>
<dbReference type="SUPFAM" id="SSF88946">
    <property type="entry name" value="Sigma2 domain of RNA polymerase sigma factors"/>
    <property type="match status" value="1"/>
</dbReference>
<dbReference type="EMBL" id="PRDG01000006">
    <property type="protein sequence ID" value="MBP2624096.1"/>
    <property type="molecule type" value="Genomic_DNA"/>
</dbReference>
<accession>A0ABS5B5W4</accession>
<evidence type="ECO:0000313" key="2">
    <source>
        <dbReference type="Proteomes" id="UP001519296"/>
    </source>
</evidence>
<dbReference type="RefSeq" id="WP_209628772.1">
    <property type="nucleotide sequence ID" value="NZ_PRDG01000006.1"/>
</dbReference>
<name>A0ABS5B5W4_9STRE</name>
<proteinExistence type="predicted"/>
<reference evidence="1 2" key="1">
    <citation type="submission" date="2018-02" db="EMBL/GenBank/DDBJ databases">
        <title>Draft genome sequence of Streptococcus oricebi CCUG 70868T type strain.</title>
        <authorList>
            <person name="Mendez V."/>
            <person name="Salva-Serra F."/>
            <person name="Jaen-Luchoro D."/>
            <person name="Gonzales-Siles L."/>
            <person name="Karlsson R."/>
            <person name="Engstrom-Jakobsson H."/>
            <person name="Busquets A."/>
            <person name="Gomila M."/>
            <person name="Pineiro-Iglesias B."/>
            <person name="Bennasar-Figueras A."/>
            <person name="Seeger M."/>
            <person name="Moore E."/>
        </authorList>
    </citation>
    <scope>NUCLEOTIDE SEQUENCE [LARGE SCALE GENOMIC DNA]</scope>
    <source>
        <strain evidence="1 2">CCUG 70868</strain>
    </source>
</reference>
<sequence length="160" mass="19267">MDFKEVYAKVRCIVLKAYKDYYLHLWELGDWEQEGMMVLYQLIGHHPELLQDDSKLYRYYKTKFRNHIHDLIRKQESQKRRLNRQPYEEVSEIGHKLAIKELYLDELVLLRSALADYKASLSAEKQELYERLLANERFNGRQALLNDLKSKLADFNPRDS</sequence>
<evidence type="ECO:0000313" key="1">
    <source>
        <dbReference type="EMBL" id="MBP2624096.1"/>
    </source>
</evidence>
<protein>
    <submittedName>
        <fullName evidence="1">Transcriptional regulator</fullName>
    </submittedName>
</protein>
<keyword evidence="2" id="KW-1185">Reference proteome</keyword>
<dbReference type="Proteomes" id="UP001519296">
    <property type="component" value="Unassembled WGS sequence"/>
</dbReference>
<dbReference type="InterPro" id="IPR013325">
    <property type="entry name" value="RNA_pol_sigma_r2"/>
</dbReference>